<dbReference type="AlphaFoldDB" id="A0A9P4U615"/>
<accession>A0A9P4U615</accession>
<dbReference type="EMBL" id="MU001515">
    <property type="protein sequence ID" value="KAF2437542.1"/>
    <property type="molecule type" value="Genomic_DNA"/>
</dbReference>
<dbReference type="OrthoDB" id="3669817at2759"/>
<feature type="compositionally biased region" description="Low complexity" evidence="1">
    <location>
        <begin position="191"/>
        <end position="200"/>
    </location>
</feature>
<comment type="caution">
    <text evidence="2">The sequence shown here is derived from an EMBL/GenBank/DDBJ whole genome shotgun (WGS) entry which is preliminary data.</text>
</comment>
<proteinExistence type="predicted"/>
<keyword evidence="3" id="KW-1185">Reference proteome</keyword>
<sequence length="351" mass="36032">MRAVAYLSHALALRQAPTPSPAPTPITNAILSPPNNATCAANIGTPGSVYFCGQDPASCEWWEYKKMTKECRVLGGGLLNPSSIGPDAGGHCHLYHNPECKDGDEVELVEAPGAPLPVPGKPKKIICPGVKAANIPPNIAKAIKCYDQVEHPAASPGTTGPSPNPPAAPPPAAPTPPANTPPPGCTPSPSPAGGTPALAARDTFPKINPTPDPCKCVPRAGHPGAFYICKNIPNAETPILCRWYDYTPSDQNQCLSLATLDFASAGISFLGPDFGGRCSFYSTLDCGVGSEVDLGEGRKSIECPGKAFPVGTGPWTAVAIKCFDSTALPAPAEGAGKPTSTVTVVVSPSPV</sequence>
<evidence type="ECO:0000256" key="1">
    <source>
        <dbReference type="SAM" id="MobiDB-lite"/>
    </source>
</evidence>
<gene>
    <name evidence="2" type="ORF">P171DRAFT_477909</name>
</gene>
<organism evidence="2 3">
    <name type="scientific">Karstenula rhodostoma CBS 690.94</name>
    <dbReference type="NCBI Taxonomy" id="1392251"/>
    <lineage>
        <taxon>Eukaryota</taxon>
        <taxon>Fungi</taxon>
        <taxon>Dikarya</taxon>
        <taxon>Ascomycota</taxon>
        <taxon>Pezizomycotina</taxon>
        <taxon>Dothideomycetes</taxon>
        <taxon>Pleosporomycetidae</taxon>
        <taxon>Pleosporales</taxon>
        <taxon>Massarineae</taxon>
        <taxon>Didymosphaeriaceae</taxon>
        <taxon>Karstenula</taxon>
    </lineage>
</organism>
<protein>
    <submittedName>
        <fullName evidence="2">Uncharacterized protein</fullName>
    </submittedName>
</protein>
<dbReference type="Proteomes" id="UP000799764">
    <property type="component" value="Unassembled WGS sequence"/>
</dbReference>
<feature type="region of interest" description="Disordered" evidence="1">
    <location>
        <begin position="151"/>
        <end position="204"/>
    </location>
</feature>
<name>A0A9P4U615_9PLEO</name>
<feature type="compositionally biased region" description="Pro residues" evidence="1">
    <location>
        <begin position="162"/>
        <end position="190"/>
    </location>
</feature>
<evidence type="ECO:0000313" key="3">
    <source>
        <dbReference type="Proteomes" id="UP000799764"/>
    </source>
</evidence>
<reference evidence="2" key="1">
    <citation type="journal article" date="2020" name="Stud. Mycol.">
        <title>101 Dothideomycetes genomes: a test case for predicting lifestyles and emergence of pathogens.</title>
        <authorList>
            <person name="Haridas S."/>
            <person name="Albert R."/>
            <person name="Binder M."/>
            <person name="Bloem J."/>
            <person name="Labutti K."/>
            <person name="Salamov A."/>
            <person name="Andreopoulos B."/>
            <person name="Baker S."/>
            <person name="Barry K."/>
            <person name="Bills G."/>
            <person name="Bluhm B."/>
            <person name="Cannon C."/>
            <person name="Castanera R."/>
            <person name="Culley D."/>
            <person name="Daum C."/>
            <person name="Ezra D."/>
            <person name="Gonzalez J."/>
            <person name="Henrissat B."/>
            <person name="Kuo A."/>
            <person name="Liang C."/>
            <person name="Lipzen A."/>
            <person name="Lutzoni F."/>
            <person name="Magnuson J."/>
            <person name="Mondo S."/>
            <person name="Nolan M."/>
            <person name="Ohm R."/>
            <person name="Pangilinan J."/>
            <person name="Park H.-J."/>
            <person name="Ramirez L."/>
            <person name="Alfaro M."/>
            <person name="Sun H."/>
            <person name="Tritt A."/>
            <person name="Yoshinaga Y."/>
            <person name="Zwiers L.-H."/>
            <person name="Turgeon B."/>
            <person name="Goodwin S."/>
            <person name="Spatafora J."/>
            <person name="Crous P."/>
            <person name="Grigoriev I."/>
        </authorList>
    </citation>
    <scope>NUCLEOTIDE SEQUENCE</scope>
    <source>
        <strain evidence="2">CBS 690.94</strain>
    </source>
</reference>
<evidence type="ECO:0000313" key="2">
    <source>
        <dbReference type="EMBL" id="KAF2437542.1"/>
    </source>
</evidence>